<dbReference type="HOGENOM" id="CLU_1546288_0_0_7"/>
<sequence>MDYREARQGEIPFLQEFIQEHGVNQWNYLPAEGLSEEFALIISGDALALCVFAGVQLAGFALLIRGEACPEALAEYDDLARICFVAEVVVSDDHAGNGLGAELLRRCVAEARAGGFSSLYAWRHEENLASAGMMRKAGFEFVTSYCDPEQRSTGSQRTTVERFSI</sequence>
<dbReference type="RefSeq" id="WP_011190209.1">
    <property type="nucleotide sequence ID" value="NC_006138.1"/>
</dbReference>
<evidence type="ECO:0000313" key="3">
    <source>
        <dbReference type="Proteomes" id="UP000000602"/>
    </source>
</evidence>
<dbReference type="CDD" id="cd04301">
    <property type="entry name" value="NAT_SF"/>
    <property type="match status" value="1"/>
</dbReference>
<dbReference type="eggNOG" id="COG1247">
    <property type="taxonomic scope" value="Bacteria"/>
</dbReference>
<dbReference type="PROSITE" id="PS51186">
    <property type="entry name" value="GNAT"/>
    <property type="match status" value="1"/>
</dbReference>
<dbReference type="Pfam" id="PF00583">
    <property type="entry name" value="Acetyltransf_1"/>
    <property type="match status" value="1"/>
</dbReference>
<dbReference type="KEGG" id="dps:DP2968"/>
<keyword evidence="3" id="KW-1185">Reference proteome</keyword>
<dbReference type="EMBL" id="CR522870">
    <property type="protein sequence ID" value="CAG37697.1"/>
    <property type="molecule type" value="Genomic_DNA"/>
</dbReference>
<name>Q6AIY3_DESPS</name>
<feature type="domain" description="N-acetyltransferase" evidence="1">
    <location>
        <begin position="1"/>
        <end position="165"/>
    </location>
</feature>
<reference evidence="3" key="1">
    <citation type="journal article" date="2004" name="Environ. Microbiol.">
        <title>The genome of Desulfotalea psychrophila, a sulfate-reducing bacterium from permanently cold Arctic sediments.</title>
        <authorList>
            <person name="Rabus R."/>
            <person name="Ruepp A."/>
            <person name="Frickey T."/>
            <person name="Rattei T."/>
            <person name="Fartmann B."/>
            <person name="Stark M."/>
            <person name="Bauer M."/>
            <person name="Zibat A."/>
            <person name="Lombardot T."/>
            <person name="Becker I."/>
            <person name="Amann J."/>
            <person name="Gellner K."/>
            <person name="Teeling H."/>
            <person name="Leuschner W.D."/>
            <person name="Gloeckner F.-O."/>
            <person name="Lupas A.N."/>
            <person name="Amann R."/>
            <person name="Klenk H.-P."/>
        </authorList>
    </citation>
    <scope>NUCLEOTIDE SEQUENCE [LARGE SCALE GENOMIC DNA]</scope>
    <source>
        <strain evidence="3">DSM 12343 / LSv54</strain>
    </source>
</reference>
<gene>
    <name evidence="2" type="ordered locus">DP2968</name>
</gene>
<evidence type="ECO:0000313" key="2">
    <source>
        <dbReference type="EMBL" id="CAG37697.1"/>
    </source>
</evidence>
<organism evidence="2 3">
    <name type="scientific">Desulfotalea psychrophila (strain LSv54 / DSM 12343)</name>
    <dbReference type="NCBI Taxonomy" id="177439"/>
    <lineage>
        <taxon>Bacteria</taxon>
        <taxon>Pseudomonadati</taxon>
        <taxon>Thermodesulfobacteriota</taxon>
        <taxon>Desulfobulbia</taxon>
        <taxon>Desulfobulbales</taxon>
        <taxon>Desulfocapsaceae</taxon>
        <taxon>Desulfotalea</taxon>
    </lineage>
</organism>
<dbReference type="Proteomes" id="UP000000602">
    <property type="component" value="Chromosome"/>
</dbReference>
<proteinExistence type="predicted"/>
<accession>Q6AIY3</accession>
<protein>
    <recommendedName>
        <fullName evidence="1">N-acetyltransferase domain-containing protein</fullName>
    </recommendedName>
</protein>
<dbReference type="Gene3D" id="3.40.630.30">
    <property type="match status" value="1"/>
</dbReference>
<dbReference type="AlphaFoldDB" id="Q6AIY3"/>
<dbReference type="InterPro" id="IPR016181">
    <property type="entry name" value="Acyl_CoA_acyltransferase"/>
</dbReference>
<dbReference type="OrthoDB" id="6963588at2"/>
<dbReference type="GO" id="GO:0016747">
    <property type="term" value="F:acyltransferase activity, transferring groups other than amino-acyl groups"/>
    <property type="evidence" value="ECO:0007669"/>
    <property type="project" value="InterPro"/>
</dbReference>
<dbReference type="SUPFAM" id="SSF55729">
    <property type="entry name" value="Acyl-CoA N-acyltransferases (Nat)"/>
    <property type="match status" value="1"/>
</dbReference>
<evidence type="ECO:0000259" key="1">
    <source>
        <dbReference type="PROSITE" id="PS51186"/>
    </source>
</evidence>
<dbReference type="InterPro" id="IPR000182">
    <property type="entry name" value="GNAT_dom"/>
</dbReference>